<evidence type="ECO:0000313" key="2">
    <source>
        <dbReference type="Proteomes" id="UP000255036"/>
    </source>
</evidence>
<evidence type="ECO:0000313" key="1">
    <source>
        <dbReference type="EMBL" id="RDU25027.1"/>
    </source>
</evidence>
<proteinExistence type="predicted"/>
<dbReference type="AlphaFoldDB" id="A0A371AZP2"/>
<dbReference type="RefSeq" id="WP_115480511.1">
    <property type="nucleotide sequence ID" value="NZ_QRCT01000009.1"/>
</dbReference>
<protein>
    <submittedName>
        <fullName evidence="1">Uncharacterized protein</fullName>
    </submittedName>
</protein>
<dbReference type="EMBL" id="QRCT01000009">
    <property type="protein sequence ID" value="RDU25027.1"/>
    <property type="molecule type" value="Genomic_DNA"/>
</dbReference>
<gene>
    <name evidence="1" type="ORF">DWV06_02020</name>
</gene>
<organism evidence="1 2">
    <name type="scientific">Anaerosacchariphilus polymeriproducens</name>
    <dbReference type="NCBI Taxonomy" id="1812858"/>
    <lineage>
        <taxon>Bacteria</taxon>
        <taxon>Bacillati</taxon>
        <taxon>Bacillota</taxon>
        <taxon>Clostridia</taxon>
        <taxon>Lachnospirales</taxon>
        <taxon>Lachnospiraceae</taxon>
        <taxon>Anaerosacchariphilus</taxon>
    </lineage>
</organism>
<accession>A0A371AZP2</accession>
<name>A0A371AZP2_9FIRM</name>
<dbReference type="Proteomes" id="UP000255036">
    <property type="component" value="Unassembled WGS sequence"/>
</dbReference>
<comment type="caution">
    <text evidence="1">The sequence shown here is derived from an EMBL/GenBank/DDBJ whole genome shotgun (WGS) entry which is preliminary data.</text>
</comment>
<sequence>MYPYLEGIWMDSTGRYSSIVQTGDTVLLDTGDHMIMNGKIVEVEPNIFRIEAGNRVGNINAWWNSVLWDNGENWIKLESHPDIFPNLHGIWEVGSPNNNGRYSKIIELHCEPLYSTPNSAQPINVVPLILEDQNHNVANGYFVYDTSKIVVPEWNDLVGSLFSFGNRINWSDGTFWLRRTRQFI</sequence>
<keyword evidence="2" id="KW-1185">Reference proteome</keyword>
<reference evidence="1 2" key="1">
    <citation type="submission" date="2018-07" db="EMBL/GenBank/DDBJ databases">
        <title>Anaerosacharophilus polymeroproducens gen. nov. sp. nov., an anaerobic bacterium isolated from salt field.</title>
        <authorList>
            <person name="Kim W."/>
            <person name="Yang S.-H."/>
            <person name="Oh J."/>
            <person name="Lee J.-H."/>
            <person name="Kwon K.K."/>
        </authorList>
    </citation>
    <scope>NUCLEOTIDE SEQUENCE [LARGE SCALE GENOMIC DNA]</scope>
    <source>
        <strain evidence="1 2">MCWD5</strain>
    </source>
</reference>
<dbReference type="OrthoDB" id="8191988at2"/>